<sequence length="215" mass="24546">MTTRLTVPVFKRHTVAIVLRTTCFAVLLFAGCYSTPVYAQDRDDRYDKYKERLRADSLLLNRRRNVIKSDVLGVLVGYYNVTFERLARVAPRSLVVTAEYAVFSYEEFDFKGTSIQPALRYYLTKKREPPAGYYAELFMIYSDYKVYDNSQGYGARINQLGGGIHGGIQWVIAERITIDVFLGGVYVETSIKGYLNQDAIRSFQVVTGVNAGFRF</sequence>
<dbReference type="RefSeq" id="WP_079685123.1">
    <property type="nucleotide sequence ID" value="NZ_FUZU01000001.1"/>
</dbReference>
<protein>
    <recommendedName>
        <fullName evidence="4">DUF3575 domain-containing protein</fullName>
    </recommendedName>
</protein>
<reference evidence="2 3" key="1">
    <citation type="submission" date="2017-02" db="EMBL/GenBank/DDBJ databases">
        <authorList>
            <person name="Peterson S.W."/>
        </authorList>
    </citation>
    <scope>NUCLEOTIDE SEQUENCE [LARGE SCALE GENOMIC DNA]</scope>
    <source>
        <strain evidence="2 3">DSM 25262</strain>
    </source>
</reference>
<accession>A0A1T5IXX4</accession>
<organism evidence="2 3">
    <name type="scientific">Ohtaekwangia koreensis</name>
    <dbReference type="NCBI Taxonomy" id="688867"/>
    <lineage>
        <taxon>Bacteria</taxon>
        <taxon>Pseudomonadati</taxon>
        <taxon>Bacteroidota</taxon>
        <taxon>Cytophagia</taxon>
        <taxon>Cytophagales</taxon>
        <taxon>Fulvivirgaceae</taxon>
        <taxon>Ohtaekwangia</taxon>
    </lineage>
</organism>
<evidence type="ECO:0000313" key="2">
    <source>
        <dbReference type="EMBL" id="SKC43773.1"/>
    </source>
</evidence>
<keyword evidence="3" id="KW-1185">Reference proteome</keyword>
<proteinExistence type="predicted"/>
<dbReference type="Pfam" id="PF12099">
    <property type="entry name" value="DUF3575"/>
    <property type="match status" value="1"/>
</dbReference>
<keyword evidence="1" id="KW-0732">Signal</keyword>
<dbReference type="EMBL" id="FUZU01000001">
    <property type="protein sequence ID" value="SKC43773.1"/>
    <property type="molecule type" value="Genomic_DNA"/>
</dbReference>
<evidence type="ECO:0000256" key="1">
    <source>
        <dbReference type="SAM" id="SignalP"/>
    </source>
</evidence>
<dbReference type="AlphaFoldDB" id="A0A1T5IXX4"/>
<name>A0A1T5IXX4_9BACT</name>
<dbReference type="PROSITE" id="PS51257">
    <property type="entry name" value="PROKAR_LIPOPROTEIN"/>
    <property type="match status" value="1"/>
</dbReference>
<gene>
    <name evidence="2" type="ORF">SAMN05660236_0503</name>
</gene>
<feature type="chain" id="PRO_5012278752" description="DUF3575 domain-containing protein" evidence="1">
    <location>
        <begin position="40"/>
        <end position="215"/>
    </location>
</feature>
<dbReference type="Proteomes" id="UP000190961">
    <property type="component" value="Unassembled WGS sequence"/>
</dbReference>
<dbReference type="OrthoDB" id="1118958at2"/>
<dbReference type="STRING" id="688867.SAMN05660236_0503"/>
<evidence type="ECO:0000313" key="3">
    <source>
        <dbReference type="Proteomes" id="UP000190961"/>
    </source>
</evidence>
<feature type="signal peptide" evidence="1">
    <location>
        <begin position="1"/>
        <end position="39"/>
    </location>
</feature>
<evidence type="ECO:0008006" key="4">
    <source>
        <dbReference type="Google" id="ProtNLM"/>
    </source>
</evidence>
<dbReference type="InterPro" id="IPR021958">
    <property type="entry name" value="DUF3575"/>
</dbReference>